<feature type="compositionally biased region" description="Pro residues" evidence="1">
    <location>
        <begin position="260"/>
        <end position="273"/>
    </location>
</feature>
<dbReference type="PANTHER" id="PTHR26312">
    <property type="entry name" value="TETRATRICOPEPTIDE REPEAT PROTEIN 5"/>
    <property type="match status" value="1"/>
</dbReference>
<keyword evidence="2" id="KW-1185">Reference proteome</keyword>
<feature type="region of interest" description="Disordered" evidence="1">
    <location>
        <begin position="1"/>
        <end position="54"/>
    </location>
</feature>
<gene>
    <name evidence="3" type="primary">LOC116196467</name>
</gene>
<dbReference type="OrthoDB" id="439046at2759"/>
<name>A0A6P8CI14_PUNGR</name>
<dbReference type="RefSeq" id="XP_031382059.1">
    <property type="nucleotide sequence ID" value="XM_031526199.1"/>
</dbReference>
<dbReference type="Proteomes" id="UP000515151">
    <property type="component" value="Chromosome 2"/>
</dbReference>
<evidence type="ECO:0000256" key="1">
    <source>
        <dbReference type="SAM" id="MobiDB-lite"/>
    </source>
</evidence>
<protein>
    <submittedName>
        <fullName evidence="3">Uncharacterized protein LOC116196467</fullName>
    </submittedName>
</protein>
<dbReference type="SUPFAM" id="SSF48452">
    <property type="entry name" value="TPR-like"/>
    <property type="match status" value="1"/>
</dbReference>
<sequence length="273" mass="29345">MLLRSSSIPIFDSWFPPHATDSSPEPEIRHQSMARTRSLKLTTSPSSAKLSRALSDPALRDLSVTPRRRPFPQAIHLEEDRGVGTRTTASSQECEVGVLGGGLGRGGGICGGGSGGGGGGSDEGGSGDDDSSHGSDHTEAYYRRMIDANPRNPLILSNYGRFLKEVRGDYAKAKEYCGRSILADPNDGNVLSMFADLVWGSERDAERAEAYFDQALKVAPDDCYVKASYARFLWDAEEDGDEEVAEDYTAKTPTLSFYQTPPPPPPPPLAAAS</sequence>
<evidence type="ECO:0000313" key="2">
    <source>
        <dbReference type="Proteomes" id="UP000515151"/>
    </source>
</evidence>
<feature type="compositionally biased region" description="Gly residues" evidence="1">
    <location>
        <begin position="113"/>
        <end position="124"/>
    </location>
</feature>
<dbReference type="PANTHER" id="PTHR26312:SF227">
    <property type="entry name" value="TETRATRICOPEPTIDE REPEAT (TPR)-LIKE SUPERFAMILY PROTEIN"/>
    <property type="match status" value="1"/>
</dbReference>
<feature type="region of interest" description="Disordered" evidence="1">
    <location>
        <begin position="243"/>
        <end position="273"/>
    </location>
</feature>
<feature type="region of interest" description="Disordered" evidence="1">
    <location>
        <begin position="113"/>
        <end position="136"/>
    </location>
</feature>
<organism evidence="2 3">
    <name type="scientific">Punica granatum</name>
    <name type="common">Pomegranate</name>
    <dbReference type="NCBI Taxonomy" id="22663"/>
    <lineage>
        <taxon>Eukaryota</taxon>
        <taxon>Viridiplantae</taxon>
        <taxon>Streptophyta</taxon>
        <taxon>Embryophyta</taxon>
        <taxon>Tracheophyta</taxon>
        <taxon>Spermatophyta</taxon>
        <taxon>Magnoliopsida</taxon>
        <taxon>eudicotyledons</taxon>
        <taxon>Gunneridae</taxon>
        <taxon>Pentapetalae</taxon>
        <taxon>rosids</taxon>
        <taxon>malvids</taxon>
        <taxon>Myrtales</taxon>
        <taxon>Lythraceae</taxon>
        <taxon>Punica</taxon>
    </lineage>
</organism>
<dbReference type="Gene3D" id="1.25.40.10">
    <property type="entry name" value="Tetratricopeptide repeat domain"/>
    <property type="match status" value="1"/>
</dbReference>
<reference evidence="2" key="1">
    <citation type="journal article" date="2020" name="Plant Biotechnol. J.">
        <title>The pomegranate (Punica granatum L.) draft genome dissects genetic divergence between soft- and hard-seeded cultivars.</title>
        <authorList>
            <person name="Luo X."/>
            <person name="Li H."/>
            <person name="Wu Z."/>
            <person name="Yao W."/>
            <person name="Zhao P."/>
            <person name="Cao D."/>
            <person name="Yu H."/>
            <person name="Li K."/>
            <person name="Poudel K."/>
            <person name="Zhao D."/>
            <person name="Zhang F."/>
            <person name="Xia X."/>
            <person name="Chen L."/>
            <person name="Wang Q."/>
            <person name="Jing D."/>
            <person name="Cao S."/>
        </authorList>
    </citation>
    <scope>NUCLEOTIDE SEQUENCE [LARGE SCALE GENOMIC DNA]</scope>
    <source>
        <strain evidence="2">cv. Tunisia</strain>
    </source>
</reference>
<evidence type="ECO:0000313" key="3">
    <source>
        <dbReference type="RefSeq" id="XP_031382059.1"/>
    </source>
</evidence>
<proteinExistence type="predicted"/>
<dbReference type="AlphaFoldDB" id="A0A6P8CI14"/>
<accession>A0A6P8CI14</accession>
<dbReference type="GeneID" id="116196467"/>
<reference evidence="3" key="2">
    <citation type="submission" date="2025-08" db="UniProtKB">
        <authorList>
            <consortium name="RefSeq"/>
        </authorList>
    </citation>
    <scope>IDENTIFICATION</scope>
    <source>
        <tissue evidence="3">Leaf</tissue>
    </source>
</reference>
<feature type="compositionally biased region" description="Polar residues" evidence="1">
    <location>
        <begin position="33"/>
        <end position="49"/>
    </location>
</feature>
<dbReference type="InterPro" id="IPR011990">
    <property type="entry name" value="TPR-like_helical_dom_sf"/>
</dbReference>